<organism evidence="2 3">
    <name type="scientific">Somion occarium</name>
    <dbReference type="NCBI Taxonomy" id="3059160"/>
    <lineage>
        <taxon>Eukaryota</taxon>
        <taxon>Fungi</taxon>
        <taxon>Dikarya</taxon>
        <taxon>Basidiomycota</taxon>
        <taxon>Agaricomycotina</taxon>
        <taxon>Agaricomycetes</taxon>
        <taxon>Polyporales</taxon>
        <taxon>Cerrenaceae</taxon>
        <taxon>Somion</taxon>
    </lineage>
</organism>
<evidence type="ECO:0000313" key="3">
    <source>
        <dbReference type="Proteomes" id="UP001497453"/>
    </source>
</evidence>
<sequence length="163" mass="18030">MRLLSDQELAEAGPSSGVNDGDMMLTSEDQAPLEGGQDKMFTIMTFQSDIPGARGSVLTVEEILPEMIAAIPPLPGCAALCLLQWNATVRDDWENRLGLRMALNRIRSYSPHCLSGFLGPIMRTHAVVLEQLKEDELTNYLSFFSVVLSYKTEILLSSRRTPV</sequence>
<accession>A0ABP1DHN6</accession>
<reference evidence="3" key="1">
    <citation type="submission" date="2024-04" db="EMBL/GenBank/DDBJ databases">
        <authorList>
            <person name="Shaw F."/>
            <person name="Minotto A."/>
        </authorList>
    </citation>
    <scope>NUCLEOTIDE SEQUENCE [LARGE SCALE GENOMIC DNA]</scope>
</reference>
<gene>
    <name evidence="2" type="ORF">GFSPODELE1_LOCUS5743</name>
</gene>
<evidence type="ECO:0000256" key="1">
    <source>
        <dbReference type="SAM" id="MobiDB-lite"/>
    </source>
</evidence>
<evidence type="ECO:0000313" key="2">
    <source>
        <dbReference type="EMBL" id="CAL1706164.1"/>
    </source>
</evidence>
<proteinExistence type="predicted"/>
<name>A0ABP1DHN6_9APHY</name>
<feature type="region of interest" description="Disordered" evidence="1">
    <location>
        <begin position="1"/>
        <end position="30"/>
    </location>
</feature>
<protein>
    <submittedName>
        <fullName evidence="2">Uncharacterized protein</fullName>
    </submittedName>
</protein>
<dbReference type="EMBL" id="OZ037947">
    <property type="protein sequence ID" value="CAL1706164.1"/>
    <property type="molecule type" value="Genomic_DNA"/>
</dbReference>
<dbReference type="Proteomes" id="UP001497453">
    <property type="component" value="Chromosome 4"/>
</dbReference>
<keyword evidence="3" id="KW-1185">Reference proteome</keyword>